<gene>
    <name evidence="2" type="ORF">EUGRSUZ_F00029</name>
</gene>
<organism evidence="2">
    <name type="scientific">Eucalyptus grandis</name>
    <name type="common">Flooded gum</name>
    <dbReference type="NCBI Taxonomy" id="71139"/>
    <lineage>
        <taxon>Eukaryota</taxon>
        <taxon>Viridiplantae</taxon>
        <taxon>Streptophyta</taxon>
        <taxon>Embryophyta</taxon>
        <taxon>Tracheophyta</taxon>
        <taxon>Spermatophyta</taxon>
        <taxon>Magnoliopsida</taxon>
        <taxon>eudicotyledons</taxon>
        <taxon>Gunneridae</taxon>
        <taxon>Pentapetalae</taxon>
        <taxon>rosids</taxon>
        <taxon>malvids</taxon>
        <taxon>Myrtales</taxon>
        <taxon>Myrtaceae</taxon>
        <taxon>Myrtoideae</taxon>
        <taxon>Eucalypteae</taxon>
        <taxon>Eucalyptus</taxon>
    </lineage>
</organism>
<dbReference type="EMBL" id="KK198758">
    <property type="protein sequence ID" value="KCW66205.1"/>
    <property type="molecule type" value="Genomic_DNA"/>
</dbReference>
<proteinExistence type="predicted"/>
<dbReference type="InParanoid" id="A0A059BKH1"/>
<feature type="compositionally biased region" description="Basic and acidic residues" evidence="1">
    <location>
        <begin position="29"/>
        <end position="47"/>
    </location>
</feature>
<evidence type="ECO:0000313" key="2">
    <source>
        <dbReference type="EMBL" id="KCW66205.1"/>
    </source>
</evidence>
<protein>
    <submittedName>
        <fullName evidence="2">Uncharacterized protein</fullName>
    </submittedName>
</protein>
<reference evidence="2" key="1">
    <citation type="submission" date="2013-07" db="EMBL/GenBank/DDBJ databases">
        <title>The genome of Eucalyptus grandis.</title>
        <authorList>
            <person name="Schmutz J."/>
            <person name="Hayes R."/>
            <person name="Myburg A."/>
            <person name="Tuskan G."/>
            <person name="Grattapaglia D."/>
            <person name="Rokhsar D.S."/>
        </authorList>
    </citation>
    <scope>NUCLEOTIDE SEQUENCE</scope>
    <source>
        <tissue evidence="2">Leaf extractions</tissue>
    </source>
</reference>
<accession>A0A059BKH1</accession>
<evidence type="ECO:0000256" key="1">
    <source>
        <dbReference type="SAM" id="MobiDB-lite"/>
    </source>
</evidence>
<feature type="region of interest" description="Disordered" evidence="1">
    <location>
        <begin position="21"/>
        <end position="52"/>
    </location>
</feature>
<dbReference type="Gramene" id="KCW66205">
    <property type="protein sequence ID" value="KCW66205"/>
    <property type="gene ID" value="EUGRSUZ_F00029"/>
</dbReference>
<dbReference type="AlphaFoldDB" id="A0A059BKH1"/>
<name>A0A059BKH1_EUCGR</name>
<sequence>MDMHVYDPTRNCLQMTSAISLVKQTPSTRQERVPEKSGEDPHREETARPTPTPISIMADLYLRRISPITPQSYLSLFFSTSIITSGKLSGEHD</sequence>